<evidence type="ECO:0000256" key="13">
    <source>
        <dbReference type="ARBA" id="ARBA00023136"/>
    </source>
</evidence>
<evidence type="ECO:0000256" key="7">
    <source>
        <dbReference type="ARBA" id="ARBA00022475"/>
    </source>
</evidence>
<evidence type="ECO:0000313" key="21">
    <source>
        <dbReference type="Proteomes" id="UP000294555"/>
    </source>
</evidence>
<evidence type="ECO:0000256" key="1">
    <source>
        <dbReference type="ARBA" id="ARBA00001946"/>
    </source>
</evidence>
<comment type="cofactor">
    <cofactor evidence="1 19">
        <name>Mg(2+)</name>
        <dbReference type="ChEBI" id="CHEBI:18420"/>
    </cofactor>
</comment>
<sequence>MKQLFAAMQFLTRLPVPARWTADLPLSSYARGVMWLPVVGLMVGTLCALVFILAQRLFGAPVAAFLTVMANAMVTGAFHLDGLADTCDGIFSARKREQMLEIMRDSRIGTNGALALIFSVGLRTVALASLAGHPLGALPFIIAAPVISRALITVLMYRQRYARENGLGNVYIGKISGESFALTLLIGMLLTLLIAGLTGALAALIAAALSFIYRAKINRTLGGQTGDTLGCGVELFEWLFLLAALGVMA</sequence>
<evidence type="ECO:0000256" key="12">
    <source>
        <dbReference type="ARBA" id="ARBA00022989"/>
    </source>
</evidence>
<keyword evidence="21" id="KW-1185">Reference proteome</keyword>
<dbReference type="EMBL" id="SJOI01000001">
    <property type="protein sequence ID" value="TCL02579.1"/>
    <property type="molecule type" value="Genomic_DNA"/>
</dbReference>
<comment type="similarity">
    <text evidence="4 19">Belongs to the CobS family.</text>
</comment>
<feature type="transmembrane region" description="Helical" evidence="19">
    <location>
        <begin position="179"/>
        <end position="212"/>
    </location>
</feature>
<evidence type="ECO:0000256" key="16">
    <source>
        <dbReference type="ARBA" id="ARBA00032853"/>
    </source>
</evidence>
<evidence type="ECO:0000256" key="10">
    <source>
        <dbReference type="ARBA" id="ARBA00022692"/>
    </source>
</evidence>
<evidence type="ECO:0000256" key="15">
    <source>
        <dbReference type="ARBA" id="ARBA00032605"/>
    </source>
</evidence>
<dbReference type="EC" id="2.7.8.26" evidence="5 19"/>
<proteinExistence type="inferred from homology"/>
<dbReference type="OrthoDB" id="9794626at2"/>
<evidence type="ECO:0000256" key="3">
    <source>
        <dbReference type="ARBA" id="ARBA00004663"/>
    </source>
</evidence>
<dbReference type="GO" id="GO:0008818">
    <property type="term" value="F:cobalamin 5'-phosphate synthase activity"/>
    <property type="evidence" value="ECO:0007669"/>
    <property type="project" value="UniProtKB-UniRule"/>
</dbReference>
<dbReference type="GO" id="GO:0051073">
    <property type="term" value="F:adenosylcobinamide-GDP ribazoletransferase activity"/>
    <property type="evidence" value="ECO:0007669"/>
    <property type="project" value="UniProtKB-UniRule"/>
</dbReference>
<evidence type="ECO:0000256" key="4">
    <source>
        <dbReference type="ARBA" id="ARBA00010561"/>
    </source>
</evidence>
<evidence type="ECO:0000256" key="9">
    <source>
        <dbReference type="ARBA" id="ARBA00022679"/>
    </source>
</evidence>
<accession>A0A4R1N7S3</accession>
<comment type="pathway">
    <text evidence="3 19">Cofactor biosynthesis; adenosylcobalamin biosynthesis; adenosylcobalamin from cob(II)yrinate a,c-diamide: step 7/7.</text>
</comment>
<evidence type="ECO:0000256" key="17">
    <source>
        <dbReference type="ARBA" id="ARBA00048623"/>
    </source>
</evidence>
<keyword evidence="8 19" id="KW-0169">Cobalamin biosynthesis</keyword>
<dbReference type="RefSeq" id="WP_132927740.1">
    <property type="nucleotide sequence ID" value="NZ_CP075169.1"/>
</dbReference>
<protein>
    <recommendedName>
        <fullName evidence="6 19">Adenosylcobinamide-GDP ribazoletransferase</fullName>
        <ecNumber evidence="5 19">2.7.8.26</ecNumber>
    </recommendedName>
    <alternativeName>
        <fullName evidence="16 19">Cobalamin synthase</fullName>
    </alternativeName>
    <alternativeName>
        <fullName evidence="15 19">Cobalamin-5'-phosphate synthase</fullName>
    </alternativeName>
</protein>
<keyword evidence="12 19" id="KW-1133">Transmembrane helix</keyword>
<keyword evidence="7 19" id="KW-1003">Cell membrane</keyword>
<dbReference type="InterPro" id="IPR003805">
    <property type="entry name" value="CobS"/>
</dbReference>
<evidence type="ECO:0000256" key="2">
    <source>
        <dbReference type="ARBA" id="ARBA00004651"/>
    </source>
</evidence>
<comment type="catalytic activity">
    <reaction evidence="17 19">
        <text>alpha-ribazole + adenosylcob(III)inamide-GDP = adenosylcob(III)alamin + GMP + H(+)</text>
        <dbReference type="Rhea" id="RHEA:16049"/>
        <dbReference type="ChEBI" id="CHEBI:10329"/>
        <dbReference type="ChEBI" id="CHEBI:15378"/>
        <dbReference type="ChEBI" id="CHEBI:18408"/>
        <dbReference type="ChEBI" id="CHEBI:58115"/>
        <dbReference type="ChEBI" id="CHEBI:60487"/>
        <dbReference type="EC" id="2.7.8.26"/>
    </reaction>
</comment>
<comment type="function">
    <text evidence="14 19">Joins adenosylcobinamide-GDP and alpha-ribazole to generate adenosylcobalamin (Ado-cobalamin). Also synthesizes adenosylcobalamin 5'-phosphate from adenosylcobinamide-GDP and alpha-ribazole 5'-phosphate.</text>
</comment>
<evidence type="ECO:0000256" key="8">
    <source>
        <dbReference type="ARBA" id="ARBA00022573"/>
    </source>
</evidence>
<dbReference type="PANTHER" id="PTHR34148">
    <property type="entry name" value="ADENOSYLCOBINAMIDE-GDP RIBAZOLETRANSFERASE"/>
    <property type="match status" value="1"/>
</dbReference>
<keyword evidence="11 19" id="KW-0460">Magnesium</keyword>
<feature type="transmembrane region" description="Helical" evidence="19">
    <location>
        <begin position="108"/>
        <end position="131"/>
    </location>
</feature>
<gene>
    <name evidence="19" type="primary">cobS</name>
    <name evidence="20" type="ORF">EZJ58_0601</name>
</gene>
<feature type="transmembrane region" description="Helical" evidence="19">
    <location>
        <begin position="137"/>
        <end position="158"/>
    </location>
</feature>
<keyword evidence="10 19" id="KW-0812">Transmembrane</keyword>
<dbReference type="HAMAP" id="MF_00719">
    <property type="entry name" value="CobS"/>
    <property type="match status" value="1"/>
</dbReference>
<organism evidence="20 21">
    <name type="scientific">Sodalis ligni</name>
    <dbReference type="NCBI Taxonomy" id="2697027"/>
    <lineage>
        <taxon>Bacteria</taxon>
        <taxon>Pseudomonadati</taxon>
        <taxon>Pseudomonadota</taxon>
        <taxon>Gammaproteobacteria</taxon>
        <taxon>Enterobacterales</taxon>
        <taxon>Bruguierivoracaceae</taxon>
        <taxon>Sodalis</taxon>
    </lineage>
</organism>
<keyword evidence="9 19" id="KW-0808">Transferase</keyword>
<evidence type="ECO:0000256" key="14">
    <source>
        <dbReference type="ARBA" id="ARBA00025228"/>
    </source>
</evidence>
<dbReference type="GO" id="GO:0009236">
    <property type="term" value="P:cobalamin biosynthetic process"/>
    <property type="evidence" value="ECO:0007669"/>
    <property type="project" value="UniProtKB-UniRule"/>
</dbReference>
<comment type="catalytic activity">
    <reaction evidence="18 19">
        <text>alpha-ribazole 5'-phosphate + adenosylcob(III)inamide-GDP = adenosylcob(III)alamin 5'-phosphate + GMP + H(+)</text>
        <dbReference type="Rhea" id="RHEA:23560"/>
        <dbReference type="ChEBI" id="CHEBI:15378"/>
        <dbReference type="ChEBI" id="CHEBI:57918"/>
        <dbReference type="ChEBI" id="CHEBI:58115"/>
        <dbReference type="ChEBI" id="CHEBI:60487"/>
        <dbReference type="ChEBI" id="CHEBI:60493"/>
        <dbReference type="EC" id="2.7.8.26"/>
    </reaction>
</comment>
<dbReference type="NCBIfam" id="TIGR00317">
    <property type="entry name" value="cobS"/>
    <property type="match status" value="1"/>
</dbReference>
<evidence type="ECO:0000256" key="5">
    <source>
        <dbReference type="ARBA" id="ARBA00013200"/>
    </source>
</evidence>
<dbReference type="Pfam" id="PF02654">
    <property type="entry name" value="CobS"/>
    <property type="match status" value="1"/>
</dbReference>
<evidence type="ECO:0000256" key="6">
    <source>
        <dbReference type="ARBA" id="ARBA00015850"/>
    </source>
</evidence>
<comment type="caution">
    <text evidence="20">The sequence shown here is derived from an EMBL/GenBank/DDBJ whole genome shotgun (WGS) entry which is preliminary data.</text>
</comment>
<dbReference type="AlphaFoldDB" id="A0A4R1N7S3"/>
<dbReference type="UniPathway" id="UPA00148">
    <property type="reaction ID" value="UER00238"/>
</dbReference>
<dbReference type="Proteomes" id="UP000294555">
    <property type="component" value="Unassembled WGS sequence"/>
</dbReference>
<keyword evidence="13 19" id="KW-0472">Membrane</keyword>
<dbReference type="PANTHER" id="PTHR34148:SF1">
    <property type="entry name" value="ADENOSYLCOBINAMIDE-GDP RIBAZOLETRANSFERASE"/>
    <property type="match status" value="1"/>
</dbReference>
<dbReference type="GO" id="GO:0005886">
    <property type="term" value="C:plasma membrane"/>
    <property type="evidence" value="ECO:0007669"/>
    <property type="project" value="UniProtKB-SubCell"/>
</dbReference>
<evidence type="ECO:0000256" key="11">
    <source>
        <dbReference type="ARBA" id="ARBA00022842"/>
    </source>
</evidence>
<reference evidence="20 21" key="1">
    <citation type="submission" date="2019-02" db="EMBL/GenBank/DDBJ databases">
        <title>Investigation of anaerobic lignin degradation for improved lignocellulosic biofuels.</title>
        <authorList>
            <person name="Deangelis K."/>
        </authorList>
    </citation>
    <scope>NUCLEOTIDE SEQUENCE [LARGE SCALE GENOMIC DNA]</scope>
    <source>
        <strain evidence="20 21">159R</strain>
    </source>
</reference>
<name>A0A4R1N7S3_9GAMM</name>
<evidence type="ECO:0000256" key="19">
    <source>
        <dbReference type="HAMAP-Rule" id="MF_00719"/>
    </source>
</evidence>
<comment type="subcellular location">
    <subcellularLocation>
        <location evidence="2 19">Cell membrane</location>
        <topology evidence="2 19">Multi-pass membrane protein</topology>
    </subcellularLocation>
</comment>
<feature type="transmembrane region" description="Helical" evidence="19">
    <location>
        <begin position="34"/>
        <end position="54"/>
    </location>
</feature>
<evidence type="ECO:0000313" key="20">
    <source>
        <dbReference type="EMBL" id="TCL02579.1"/>
    </source>
</evidence>
<evidence type="ECO:0000256" key="18">
    <source>
        <dbReference type="ARBA" id="ARBA00049504"/>
    </source>
</evidence>